<dbReference type="InterPro" id="IPR019787">
    <property type="entry name" value="Znf_PHD-finger"/>
</dbReference>
<evidence type="ECO:0000256" key="5">
    <source>
        <dbReference type="SAM" id="MobiDB-lite"/>
    </source>
</evidence>
<evidence type="ECO:0000256" key="1">
    <source>
        <dbReference type="ARBA" id="ARBA00022723"/>
    </source>
</evidence>
<protein>
    <recommendedName>
        <fullName evidence="6">PHD-type domain-containing protein</fullName>
    </recommendedName>
</protein>
<evidence type="ECO:0000259" key="6">
    <source>
        <dbReference type="PROSITE" id="PS50016"/>
    </source>
</evidence>
<dbReference type="PROSITE" id="PS01359">
    <property type="entry name" value="ZF_PHD_1"/>
    <property type="match status" value="1"/>
</dbReference>
<evidence type="ECO:0000256" key="2">
    <source>
        <dbReference type="ARBA" id="ARBA00022771"/>
    </source>
</evidence>
<dbReference type="SMART" id="SM00249">
    <property type="entry name" value="PHD"/>
    <property type="match status" value="1"/>
</dbReference>
<sequence>MYSTLKDWYSDEEDSEARYNPPKYPECNGNIKKYLQDFIISTQDLLECGTSKSKGNCEKTPNSQCACGKCLKLIGANESQIVCNGKCENSFHIKCVDISQQELKKILSMKEKILWLCDNCKSFVKSSKTDNSTTIHNMKNMALIMEILLNLEQKIENIPLKINENEPKLTYASVTNRSIPIDNLITSSTINNHGIIIKPKNSTQTITQTNQEIQTKIIPSLAKAPVKSYKNTKKGYVIIKTESKEANKNLMDIMKTKLEEKYEVDLIKQNKPRIAFLGLKRNYENHELLEEIRNLNYNVDEDDWFDIKYSRQSKFTKKWIIYAETNGRTYRKLVNREINIGWGQCKVVEDHNILKCYRCCGFGHKTSNCTNKEEICSFCAGNHSVNKCSKNTKPKCINCFFDKSKNNKEINFMHPSDDKECPIFSRKIQICREHTDYSE</sequence>
<evidence type="ECO:0000256" key="3">
    <source>
        <dbReference type="ARBA" id="ARBA00022833"/>
    </source>
</evidence>
<dbReference type="AlphaFoldDB" id="A0A9P0DMN9"/>
<dbReference type="Proteomes" id="UP001153737">
    <property type="component" value="Chromosome 5"/>
</dbReference>
<evidence type="ECO:0000313" key="7">
    <source>
        <dbReference type="EMBL" id="CAH1171330.1"/>
    </source>
</evidence>
<dbReference type="InterPro" id="IPR011011">
    <property type="entry name" value="Znf_FYVE_PHD"/>
</dbReference>
<evidence type="ECO:0000313" key="8">
    <source>
        <dbReference type="Proteomes" id="UP001153737"/>
    </source>
</evidence>
<dbReference type="InterPro" id="IPR013083">
    <property type="entry name" value="Znf_RING/FYVE/PHD"/>
</dbReference>
<dbReference type="PROSITE" id="PS50016">
    <property type="entry name" value="ZF_PHD_2"/>
    <property type="match status" value="1"/>
</dbReference>
<feature type="domain" description="PHD-type" evidence="6">
    <location>
        <begin position="64"/>
        <end position="123"/>
    </location>
</feature>
<dbReference type="SUPFAM" id="SSF57903">
    <property type="entry name" value="FYVE/PHD zinc finger"/>
    <property type="match status" value="1"/>
</dbReference>
<name>A0A9P0DMN9_PHACE</name>
<gene>
    <name evidence="7" type="ORF">PHAECO_LOCUS9760</name>
</gene>
<accession>A0A9P0DMN9</accession>
<keyword evidence="2 4" id="KW-0863">Zinc-finger</keyword>
<dbReference type="GO" id="GO:0008270">
    <property type="term" value="F:zinc ion binding"/>
    <property type="evidence" value="ECO:0007669"/>
    <property type="project" value="UniProtKB-KW"/>
</dbReference>
<dbReference type="Gene3D" id="3.30.40.10">
    <property type="entry name" value="Zinc/RING finger domain, C3HC4 (zinc finger)"/>
    <property type="match status" value="1"/>
</dbReference>
<keyword evidence="1" id="KW-0479">Metal-binding</keyword>
<reference evidence="7" key="2">
    <citation type="submission" date="2022-10" db="EMBL/GenBank/DDBJ databases">
        <authorList>
            <consortium name="ENA_rothamsted_submissions"/>
            <consortium name="culmorum"/>
            <person name="King R."/>
        </authorList>
    </citation>
    <scope>NUCLEOTIDE SEQUENCE</scope>
</reference>
<dbReference type="OrthoDB" id="6775559at2759"/>
<organism evidence="7 8">
    <name type="scientific">Phaedon cochleariae</name>
    <name type="common">Mustard beetle</name>
    <dbReference type="NCBI Taxonomy" id="80249"/>
    <lineage>
        <taxon>Eukaryota</taxon>
        <taxon>Metazoa</taxon>
        <taxon>Ecdysozoa</taxon>
        <taxon>Arthropoda</taxon>
        <taxon>Hexapoda</taxon>
        <taxon>Insecta</taxon>
        <taxon>Pterygota</taxon>
        <taxon>Neoptera</taxon>
        <taxon>Endopterygota</taxon>
        <taxon>Coleoptera</taxon>
        <taxon>Polyphaga</taxon>
        <taxon>Cucujiformia</taxon>
        <taxon>Chrysomeloidea</taxon>
        <taxon>Chrysomelidae</taxon>
        <taxon>Chrysomelinae</taxon>
        <taxon>Chrysomelini</taxon>
        <taxon>Phaedon</taxon>
    </lineage>
</organism>
<evidence type="ECO:0000256" key="4">
    <source>
        <dbReference type="PROSITE-ProRule" id="PRU00146"/>
    </source>
</evidence>
<dbReference type="InterPro" id="IPR019786">
    <property type="entry name" value="Zinc_finger_PHD-type_CS"/>
</dbReference>
<dbReference type="EMBL" id="OU896711">
    <property type="protein sequence ID" value="CAH1171330.1"/>
    <property type="molecule type" value="Genomic_DNA"/>
</dbReference>
<proteinExistence type="predicted"/>
<dbReference type="InterPro" id="IPR001965">
    <property type="entry name" value="Znf_PHD"/>
</dbReference>
<feature type="region of interest" description="Disordered" evidence="5">
    <location>
        <begin position="1"/>
        <end position="20"/>
    </location>
</feature>
<keyword evidence="8" id="KW-1185">Reference proteome</keyword>
<keyword evidence="3" id="KW-0862">Zinc</keyword>
<reference evidence="7" key="1">
    <citation type="submission" date="2022-01" db="EMBL/GenBank/DDBJ databases">
        <authorList>
            <person name="King R."/>
        </authorList>
    </citation>
    <scope>NUCLEOTIDE SEQUENCE</scope>
</reference>